<gene>
    <name evidence="1" type="ORF">NPIL_426981</name>
</gene>
<sequence length="117" mass="12626">MFGTLGGVIQDLSLVTCKCSIEYGGGTVAIKQQHAGSQSLSLVSSKQRLWNPLAQPLCLTLGLTDLNVRAGGDTLFLNVRSRKCTLFPVSVLKGLKPMPCSTFINSTIRKHLRYSAT</sequence>
<comment type="caution">
    <text evidence="1">The sequence shown here is derived from an EMBL/GenBank/DDBJ whole genome shotgun (WGS) entry which is preliminary data.</text>
</comment>
<protein>
    <submittedName>
        <fullName evidence="1">Uncharacterized protein</fullName>
    </submittedName>
</protein>
<proteinExistence type="predicted"/>
<organism evidence="1 2">
    <name type="scientific">Nephila pilipes</name>
    <name type="common">Giant wood spider</name>
    <name type="synonym">Nephila maculata</name>
    <dbReference type="NCBI Taxonomy" id="299642"/>
    <lineage>
        <taxon>Eukaryota</taxon>
        <taxon>Metazoa</taxon>
        <taxon>Ecdysozoa</taxon>
        <taxon>Arthropoda</taxon>
        <taxon>Chelicerata</taxon>
        <taxon>Arachnida</taxon>
        <taxon>Araneae</taxon>
        <taxon>Araneomorphae</taxon>
        <taxon>Entelegynae</taxon>
        <taxon>Araneoidea</taxon>
        <taxon>Nephilidae</taxon>
        <taxon>Nephila</taxon>
    </lineage>
</organism>
<dbReference type="EMBL" id="BMAW01084025">
    <property type="protein sequence ID" value="GFU36623.1"/>
    <property type="molecule type" value="Genomic_DNA"/>
</dbReference>
<reference evidence="1" key="1">
    <citation type="submission" date="2020-08" db="EMBL/GenBank/DDBJ databases">
        <title>Multicomponent nature underlies the extraordinary mechanical properties of spider dragline silk.</title>
        <authorList>
            <person name="Kono N."/>
            <person name="Nakamura H."/>
            <person name="Mori M."/>
            <person name="Yoshida Y."/>
            <person name="Ohtoshi R."/>
            <person name="Malay A.D."/>
            <person name="Moran D.A.P."/>
            <person name="Tomita M."/>
            <person name="Numata K."/>
            <person name="Arakawa K."/>
        </authorList>
    </citation>
    <scope>NUCLEOTIDE SEQUENCE</scope>
</reference>
<evidence type="ECO:0000313" key="1">
    <source>
        <dbReference type="EMBL" id="GFU36623.1"/>
    </source>
</evidence>
<evidence type="ECO:0000313" key="2">
    <source>
        <dbReference type="Proteomes" id="UP000887013"/>
    </source>
</evidence>
<accession>A0A8X6QP21</accession>
<dbReference type="Proteomes" id="UP000887013">
    <property type="component" value="Unassembled WGS sequence"/>
</dbReference>
<dbReference type="AlphaFoldDB" id="A0A8X6QP21"/>
<name>A0A8X6QP21_NEPPI</name>
<keyword evidence="2" id="KW-1185">Reference proteome</keyword>